<name>G7VXP7_PAETH</name>
<protein>
    <submittedName>
        <fullName evidence="4">Coagulation factor 5/8 type domain-containing protein</fullName>
    </submittedName>
</protein>
<dbReference type="PROSITE" id="PS50853">
    <property type="entry name" value="FN3"/>
    <property type="match status" value="1"/>
</dbReference>
<keyword evidence="2" id="KW-0812">Transmembrane</keyword>
<gene>
    <name evidence="4" type="ordered locus">HPL003_15290</name>
</gene>
<evidence type="ECO:0000313" key="4">
    <source>
        <dbReference type="EMBL" id="AET59807.1"/>
    </source>
</evidence>
<dbReference type="CDD" id="cd00063">
    <property type="entry name" value="FN3"/>
    <property type="match status" value="1"/>
</dbReference>
<reference evidence="5" key="1">
    <citation type="submission" date="2011-11" db="EMBL/GenBank/DDBJ databases">
        <title>Complete sequence of Paenibacillus terrae HPL-003.</title>
        <authorList>
            <person name="Shin S.H."/>
            <person name="Kim S."/>
            <person name="Kim J.Y."/>
        </authorList>
    </citation>
    <scope>NUCLEOTIDE SEQUENCE [LARGE SCALE GENOMIC DNA]</scope>
    <source>
        <strain evidence="5">HPL-003</strain>
    </source>
</reference>
<accession>G7VXP7</accession>
<keyword evidence="2" id="KW-0472">Membrane</keyword>
<sequence>MKYLLIELGKKERRKIAKPVILTMLGLFVFISLWSTALLPQEVSAAFTGGIPINIYPRPDKGGSIGPPEEKPTPSEPSSTHETVALSDGSIVHVQASSPYITFTRNNVVVYTKDLGAALSVKFYSVSVSSNAIKVNYFYKDEWNGAKSSGSFTYSGIVLTTPASPHMSSNITGMTNQNVLIQLDGVPSNYKREYKIGVNGTWTPYNNSFQVSENTTIFARCTDHYGNISAVNSLVINNIDKTPPAPPSFSHSPANEIANSIRVTINYPSDAASREYRVNQGTWKVYNSPVDVNEYGMRIQARAIDSAGNVSQVVDSVMNLINRAPAVIKAIPATTIEMDEGASTKDLSEYFADPDQQQLRYSGVNSSSSVVTHQFVKDSRGNTSILNLQPQSSGESTITITATDPLGKSVSQSFVVKVLDTTYVEQLTKTTAAVVQAETSKLQVDVTAAVELINKLRDPDKSKLVERLVVVQKIIDVQAAYAEQLTTATQAVVKAETSNLQTEINIARALLVNLNEEDKQQLNGRLDRIPAIDDLPKDITSPSKPKKLTGSRPAPDSIVLTWEASTDNVGVVGYDVYRNGQMIGNTKELTFQVKQLEPQKIYMFAVKAKDAAGNYSESSNIVKSGLSRKYKYIYDANGRLEHIEQDGHVIFQYQYDSNGNLIQIKE</sequence>
<dbReference type="eggNOG" id="COG4733">
    <property type="taxonomic scope" value="Bacteria"/>
</dbReference>
<dbReference type="RefSeq" id="WP_014280528.1">
    <property type="nucleotide sequence ID" value="NC_016641.1"/>
</dbReference>
<dbReference type="EMBL" id="CP003107">
    <property type="protein sequence ID" value="AET59807.1"/>
    <property type="molecule type" value="Genomic_DNA"/>
</dbReference>
<dbReference type="AlphaFoldDB" id="G7VXP7"/>
<evidence type="ECO:0000313" key="5">
    <source>
        <dbReference type="Proteomes" id="UP000005876"/>
    </source>
</evidence>
<keyword evidence="2" id="KW-1133">Transmembrane helix</keyword>
<dbReference type="STRING" id="985665.HPL003_15290"/>
<dbReference type="InterPro" id="IPR036116">
    <property type="entry name" value="FN3_sf"/>
</dbReference>
<dbReference type="Gene3D" id="2.60.40.10">
    <property type="entry name" value="Immunoglobulins"/>
    <property type="match status" value="2"/>
</dbReference>
<reference key="2">
    <citation type="submission" date="2011-11" db="EMBL/GenBank/DDBJ databases">
        <authorList>
            <person name="Shin S.H."/>
            <person name="Kim S."/>
            <person name="Kim J.Y."/>
        </authorList>
    </citation>
    <scope>NUCLEOTIDE SEQUENCE</scope>
    <source>
        <strain>HPL-003</strain>
    </source>
</reference>
<dbReference type="OrthoDB" id="340819at2"/>
<dbReference type="Pfam" id="PF00041">
    <property type="entry name" value="fn3"/>
    <property type="match status" value="1"/>
</dbReference>
<dbReference type="SUPFAM" id="SSF49265">
    <property type="entry name" value="Fibronectin type III"/>
    <property type="match status" value="1"/>
</dbReference>
<dbReference type="KEGG" id="pta:HPL003_15290"/>
<dbReference type="InterPro" id="IPR003961">
    <property type="entry name" value="FN3_dom"/>
</dbReference>
<dbReference type="HOGENOM" id="CLU_412096_0_0_9"/>
<reference evidence="4 5" key="3">
    <citation type="journal article" date="2012" name="J. Bacteriol.">
        <title>Genome Sequence of Paenibacillus terrae HPL-003, a Xylanase-Producing Bacterium Isolated from Soil Found in Forest Residue.</title>
        <authorList>
            <person name="Shin S.H."/>
            <person name="Kim S."/>
            <person name="Kim J.Y."/>
            <person name="Song H.Y."/>
            <person name="Cho S.J."/>
            <person name="Kim D.R."/>
            <person name="Lee K.I."/>
            <person name="Lim H.K."/>
            <person name="Park N.J."/>
            <person name="Hwang I.T."/>
            <person name="Yang K.S."/>
        </authorList>
    </citation>
    <scope>NUCLEOTIDE SEQUENCE [LARGE SCALE GENOMIC DNA]</scope>
    <source>
        <strain evidence="4 5">HPL-003</strain>
    </source>
</reference>
<proteinExistence type="predicted"/>
<dbReference type="SMART" id="SM00060">
    <property type="entry name" value="FN3"/>
    <property type="match status" value="1"/>
</dbReference>
<feature type="transmembrane region" description="Helical" evidence="2">
    <location>
        <begin position="20"/>
        <end position="39"/>
    </location>
</feature>
<feature type="region of interest" description="Disordered" evidence="1">
    <location>
        <begin position="533"/>
        <end position="552"/>
    </location>
</feature>
<evidence type="ECO:0000259" key="3">
    <source>
        <dbReference type="PROSITE" id="PS50853"/>
    </source>
</evidence>
<feature type="region of interest" description="Disordered" evidence="1">
    <location>
        <begin position="59"/>
        <end position="82"/>
    </location>
</feature>
<dbReference type="Proteomes" id="UP000005876">
    <property type="component" value="Chromosome"/>
</dbReference>
<organism evidence="4 5">
    <name type="scientific">Paenibacillus terrae (strain HPL-003)</name>
    <dbReference type="NCBI Taxonomy" id="985665"/>
    <lineage>
        <taxon>Bacteria</taxon>
        <taxon>Bacillati</taxon>
        <taxon>Bacillota</taxon>
        <taxon>Bacilli</taxon>
        <taxon>Bacillales</taxon>
        <taxon>Paenibacillaceae</taxon>
        <taxon>Paenibacillus</taxon>
    </lineage>
</organism>
<feature type="domain" description="Fibronectin type-III" evidence="3">
    <location>
        <begin position="541"/>
        <end position="630"/>
    </location>
</feature>
<evidence type="ECO:0000256" key="1">
    <source>
        <dbReference type="SAM" id="MobiDB-lite"/>
    </source>
</evidence>
<dbReference type="InterPro" id="IPR013783">
    <property type="entry name" value="Ig-like_fold"/>
</dbReference>
<evidence type="ECO:0000256" key="2">
    <source>
        <dbReference type="SAM" id="Phobius"/>
    </source>
</evidence>